<dbReference type="EMBL" id="BAABGX010000002">
    <property type="protein sequence ID" value="GAA4307590.1"/>
    <property type="molecule type" value="Genomic_DNA"/>
</dbReference>
<reference evidence="3" key="1">
    <citation type="journal article" date="2019" name="Int. J. Syst. Evol. Microbiol.">
        <title>The Global Catalogue of Microorganisms (GCM) 10K type strain sequencing project: providing services to taxonomists for standard genome sequencing and annotation.</title>
        <authorList>
            <consortium name="The Broad Institute Genomics Platform"/>
            <consortium name="The Broad Institute Genome Sequencing Center for Infectious Disease"/>
            <person name="Wu L."/>
            <person name="Ma J."/>
        </authorList>
    </citation>
    <scope>NUCLEOTIDE SEQUENCE [LARGE SCALE GENOMIC DNA]</scope>
    <source>
        <strain evidence="3">JCM 17917</strain>
    </source>
</reference>
<proteinExistence type="predicted"/>
<evidence type="ECO:0000313" key="2">
    <source>
        <dbReference type="EMBL" id="GAA4307590.1"/>
    </source>
</evidence>
<sequence length="146" mass="15476">MLAMGCTRADVSPGTEKEGTSPKVTSGTGQTAQLKVKQVVTLNQLSVQLQSLQDSRCPMNAMCITQGSAIATLEVKDAAGNSKSQILYLGEKLPAPNNRGDRSADSVEVSLGQKNYRLILHSVEPYPNTSAVPAETQTISVTVRSL</sequence>
<evidence type="ECO:0000313" key="3">
    <source>
        <dbReference type="Proteomes" id="UP001501844"/>
    </source>
</evidence>
<dbReference type="Proteomes" id="UP001501844">
    <property type="component" value="Unassembled WGS sequence"/>
</dbReference>
<accession>A0ABP8FN79</accession>
<comment type="caution">
    <text evidence="2">The sequence shown here is derived from an EMBL/GenBank/DDBJ whole genome shotgun (WGS) entry which is preliminary data.</text>
</comment>
<feature type="region of interest" description="Disordered" evidence="1">
    <location>
        <begin position="1"/>
        <end position="29"/>
    </location>
</feature>
<protein>
    <recommendedName>
        <fullName evidence="4">Lipoprotein</fullName>
    </recommendedName>
</protein>
<keyword evidence="3" id="KW-1185">Reference proteome</keyword>
<gene>
    <name evidence="2" type="ORF">GCM10023183_23600</name>
</gene>
<name>A0ABP8FN79_9BACT</name>
<organism evidence="2 3">
    <name type="scientific">Nibribacter koreensis</name>
    <dbReference type="NCBI Taxonomy" id="1084519"/>
    <lineage>
        <taxon>Bacteria</taxon>
        <taxon>Pseudomonadati</taxon>
        <taxon>Bacteroidota</taxon>
        <taxon>Cytophagia</taxon>
        <taxon>Cytophagales</taxon>
        <taxon>Hymenobacteraceae</taxon>
        <taxon>Nibribacter</taxon>
    </lineage>
</organism>
<evidence type="ECO:0008006" key="4">
    <source>
        <dbReference type="Google" id="ProtNLM"/>
    </source>
</evidence>
<evidence type="ECO:0000256" key="1">
    <source>
        <dbReference type="SAM" id="MobiDB-lite"/>
    </source>
</evidence>